<accession>A0ABS6EQT0</accession>
<dbReference type="InterPro" id="IPR051398">
    <property type="entry name" value="Polysacch_Deacetylase"/>
</dbReference>
<evidence type="ECO:0000313" key="5">
    <source>
        <dbReference type="EMBL" id="MBU5489845.1"/>
    </source>
</evidence>
<evidence type="ECO:0000259" key="4">
    <source>
        <dbReference type="PROSITE" id="PS51677"/>
    </source>
</evidence>
<comment type="caution">
    <text evidence="5">The sequence shown here is derived from an EMBL/GenBank/DDBJ whole genome shotgun (WGS) entry which is preliminary data.</text>
</comment>
<sequence length="458" mass="51672">MDNRKILRAASALLCTSVLVSASALALNEQAYAAAQNDAQISVSDAAQYSVGLQKSDIQRKRSVPVLMYHLISDDIWGSREMFTSPSVFRQQLQYLKDHGYQTITFEDLDHLERYPKPVLLTFDDGYADNYTTVYPMLKEFGMKATFFVVPNNLDRQHNMTREQIKELSDSGVVSIQSHSLTHANMTKLNASQQEYEMKESQRQLRELTGKSPIALTYPEGGYTKTTLSLTARYYHFGICAGGNRWKISDDFYTIPRYRMHRSTTMAQFEDYVDQSVSRIFTDVSASKWSTPYIEQVYSANYMRGTSGDTFQPTKTLTRAESVQVLYALAGKPAVSGRTPFHDVASGAWYQQAVTWAYQTRITSGVLPNEFRPNDPISREQLIVMLYRYSGSPAVSDLLHKKHYADAKQVSDWARPAMNWAIANGVISGIPSGHKVLLSPHTNSTREQVATIIAKTFC</sequence>
<dbReference type="Proteomes" id="UP000783588">
    <property type="component" value="Unassembled WGS sequence"/>
</dbReference>
<feature type="chain" id="PRO_5047133641" evidence="2">
    <location>
        <begin position="27"/>
        <end position="458"/>
    </location>
</feature>
<dbReference type="InterPro" id="IPR002509">
    <property type="entry name" value="NODB_dom"/>
</dbReference>
<dbReference type="InterPro" id="IPR001119">
    <property type="entry name" value="SLH_dom"/>
</dbReference>
<keyword evidence="2" id="KW-0732">Signal</keyword>
<dbReference type="Pfam" id="PF01522">
    <property type="entry name" value="Polysacc_deac_1"/>
    <property type="match status" value="1"/>
</dbReference>
<dbReference type="RefSeq" id="WP_216469506.1">
    <property type="nucleotide sequence ID" value="NZ_JAHLQI010000002.1"/>
</dbReference>
<evidence type="ECO:0000259" key="3">
    <source>
        <dbReference type="PROSITE" id="PS51272"/>
    </source>
</evidence>
<feature type="domain" description="SLH" evidence="3">
    <location>
        <begin position="401"/>
        <end position="458"/>
    </location>
</feature>
<dbReference type="PANTHER" id="PTHR34216:SF3">
    <property type="entry name" value="POLY-BETA-1,6-N-ACETYL-D-GLUCOSAMINE N-DEACETYLASE"/>
    <property type="match status" value="1"/>
</dbReference>
<evidence type="ECO:0000256" key="2">
    <source>
        <dbReference type="SAM" id="SignalP"/>
    </source>
</evidence>
<evidence type="ECO:0000313" key="6">
    <source>
        <dbReference type="Proteomes" id="UP000783588"/>
    </source>
</evidence>
<evidence type="ECO:0000256" key="1">
    <source>
        <dbReference type="ARBA" id="ARBA00022737"/>
    </source>
</evidence>
<name>A0ABS6EQT0_9FIRM</name>
<dbReference type="PANTHER" id="PTHR34216">
    <property type="match status" value="1"/>
</dbReference>
<dbReference type="EMBL" id="JAHLQI010000002">
    <property type="protein sequence ID" value="MBU5489845.1"/>
    <property type="molecule type" value="Genomic_DNA"/>
</dbReference>
<dbReference type="Pfam" id="PF00395">
    <property type="entry name" value="SLH"/>
    <property type="match status" value="3"/>
</dbReference>
<feature type="domain" description="NodB homology" evidence="4">
    <location>
        <begin position="117"/>
        <end position="234"/>
    </location>
</feature>
<feature type="signal peptide" evidence="2">
    <location>
        <begin position="1"/>
        <end position="26"/>
    </location>
</feature>
<feature type="domain" description="SLH" evidence="3">
    <location>
        <begin position="337"/>
        <end position="400"/>
    </location>
</feature>
<gene>
    <name evidence="5" type="ORF">KQI75_04285</name>
</gene>
<proteinExistence type="predicted"/>
<organism evidence="5 6">
    <name type="scientific">Butyricicoccus intestinisimiae</name>
    <dbReference type="NCBI Taxonomy" id="2841509"/>
    <lineage>
        <taxon>Bacteria</taxon>
        <taxon>Bacillati</taxon>
        <taxon>Bacillota</taxon>
        <taxon>Clostridia</taxon>
        <taxon>Eubacteriales</taxon>
        <taxon>Butyricicoccaceae</taxon>
        <taxon>Butyricicoccus</taxon>
    </lineage>
</organism>
<dbReference type="PROSITE" id="PS51677">
    <property type="entry name" value="NODB"/>
    <property type="match status" value="1"/>
</dbReference>
<dbReference type="PROSITE" id="PS51272">
    <property type="entry name" value="SLH"/>
    <property type="match status" value="3"/>
</dbReference>
<feature type="domain" description="SLH" evidence="3">
    <location>
        <begin position="277"/>
        <end position="336"/>
    </location>
</feature>
<dbReference type="CDD" id="cd10918">
    <property type="entry name" value="CE4_NodB_like_5s_6s"/>
    <property type="match status" value="1"/>
</dbReference>
<protein>
    <submittedName>
        <fullName evidence="5">S-layer homology domain-containing protein</fullName>
    </submittedName>
</protein>
<reference evidence="5 6" key="1">
    <citation type="submission" date="2021-06" db="EMBL/GenBank/DDBJ databases">
        <authorList>
            <person name="Sun Q."/>
            <person name="Li D."/>
        </authorList>
    </citation>
    <scope>NUCLEOTIDE SEQUENCE [LARGE SCALE GENOMIC DNA]</scope>
    <source>
        <strain evidence="5 6">MSJd-7</strain>
    </source>
</reference>
<keyword evidence="1" id="KW-0677">Repeat</keyword>
<keyword evidence="6" id="KW-1185">Reference proteome</keyword>